<accession>A0A933L584</accession>
<evidence type="ECO:0000259" key="7">
    <source>
        <dbReference type="Pfam" id="PF02826"/>
    </source>
</evidence>
<dbReference type="AlphaFoldDB" id="A0A933L584"/>
<dbReference type="CDD" id="cd12172">
    <property type="entry name" value="PGDH_like_2"/>
    <property type="match status" value="1"/>
</dbReference>
<feature type="domain" description="D-isomer specific 2-hydroxyacid dehydrogenase NAD-binding" evidence="7">
    <location>
        <begin position="113"/>
        <end position="284"/>
    </location>
</feature>
<keyword evidence="3 5" id="KW-0560">Oxidoreductase</keyword>
<evidence type="ECO:0000256" key="4">
    <source>
        <dbReference type="ARBA" id="ARBA00023027"/>
    </source>
</evidence>
<evidence type="ECO:0000313" key="8">
    <source>
        <dbReference type="EMBL" id="MBI4923277.1"/>
    </source>
</evidence>
<dbReference type="InterPro" id="IPR036291">
    <property type="entry name" value="NAD(P)-bd_dom_sf"/>
</dbReference>
<dbReference type="PANTHER" id="PTHR42789">
    <property type="entry name" value="D-ISOMER SPECIFIC 2-HYDROXYACID DEHYDROGENASE FAMILY PROTEIN (AFU_ORTHOLOGUE AFUA_6G10090)"/>
    <property type="match status" value="1"/>
</dbReference>
<dbReference type="Pfam" id="PF02826">
    <property type="entry name" value="2-Hacid_dh_C"/>
    <property type="match status" value="1"/>
</dbReference>
<feature type="domain" description="D-isomer specific 2-hydroxyacid dehydrogenase catalytic" evidence="6">
    <location>
        <begin position="37"/>
        <end position="305"/>
    </location>
</feature>
<evidence type="ECO:0000256" key="2">
    <source>
        <dbReference type="ARBA" id="ARBA00022605"/>
    </source>
</evidence>
<dbReference type="Gene3D" id="3.40.50.720">
    <property type="entry name" value="NAD(P)-binding Rossmann-like Domain"/>
    <property type="match status" value="2"/>
</dbReference>
<sequence length="316" mass="32432">MNTILVTPRSLTSGGDPALGALERAGFSLRFGPTGKTPSEADLLELLPGCVGWIAGVEPVSEAVVTAAAPTLKVISRNGVGTDNLPVEVCERLGVDVRRADGANAQGVAELTVALMLASLRQVPFGDAALKRGEWMRRRGTEILGSTVGIFGLGAVGRKVARMAGDLGATVLGHDPFAPPNDLGPNFSLAPPAEIFARAILISLHCPPLPGGVPLIDGAALARMPPGACLVNTARARLVDESAILSALAEDRLACYATDVFDREPPGFSLLLASDRVIATPHIGGFTVQSVANATRLAVGNLLESLGEVSGARSAG</sequence>
<dbReference type="GO" id="GO:0008652">
    <property type="term" value="P:amino acid biosynthetic process"/>
    <property type="evidence" value="ECO:0007669"/>
    <property type="project" value="UniProtKB-KW"/>
</dbReference>
<dbReference type="Proteomes" id="UP000782610">
    <property type="component" value="Unassembled WGS sequence"/>
</dbReference>
<keyword evidence="4" id="KW-0520">NAD</keyword>
<dbReference type="GO" id="GO:0016616">
    <property type="term" value="F:oxidoreductase activity, acting on the CH-OH group of donors, NAD or NADP as acceptor"/>
    <property type="evidence" value="ECO:0007669"/>
    <property type="project" value="InterPro"/>
</dbReference>
<dbReference type="InterPro" id="IPR050857">
    <property type="entry name" value="D-2-hydroxyacid_DH"/>
</dbReference>
<evidence type="ECO:0000256" key="5">
    <source>
        <dbReference type="RuleBase" id="RU003719"/>
    </source>
</evidence>
<reference evidence="8" key="1">
    <citation type="submission" date="2020-07" db="EMBL/GenBank/DDBJ databases">
        <title>Huge and variable diversity of episymbiotic CPR bacteria and DPANN archaea in groundwater ecosystems.</title>
        <authorList>
            <person name="He C.Y."/>
            <person name="Keren R."/>
            <person name="Whittaker M."/>
            <person name="Farag I.F."/>
            <person name="Doudna J."/>
            <person name="Cate J.H.D."/>
            <person name="Banfield J.F."/>
        </authorList>
    </citation>
    <scope>NUCLEOTIDE SEQUENCE</scope>
    <source>
        <strain evidence="8">NC_groundwater_1586_Pr3_B-0.1um_66_15</strain>
    </source>
</reference>
<comment type="similarity">
    <text evidence="1 5">Belongs to the D-isomer specific 2-hydroxyacid dehydrogenase family.</text>
</comment>
<comment type="caution">
    <text evidence="8">The sequence shown here is derived from an EMBL/GenBank/DDBJ whole genome shotgun (WGS) entry which is preliminary data.</text>
</comment>
<dbReference type="PROSITE" id="PS00065">
    <property type="entry name" value="D_2_HYDROXYACID_DH_1"/>
    <property type="match status" value="1"/>
</dbReference>
<dbReference type="PANTHER" id="PTHR42789:SF1">
    <property type="entry name" value="D-ISOMER SPECIFIC 2-HYDROXYACID DEHYDROGENASE FAMILY PROTEIN (AFU_ORTHOLOGUE AFUA_6G10090)"/>
    <property type="match status" value="1"/>
</dbReference>
<organism evidence="8 9">
    <name type="scientific">Devosia nanyangense</name>
    <dbReference type="NCBI Taxonomy" id="1228055"/>
    <lineage>
        <taxon>Bacteria</taxon>
        <taxon>Pseudomonadati</taxon>
        <taxon>Pseudomonadota</taxon>
        <taxon>Alphaproteobacteria</taxon>
        <taxon>Hyphomicrobiales</taxon>
        <taxon>Devosiaceae</taxon>
        <taxon>Devosia</taxon>
    </lineage>
</organism>
<evidence type="ECO:0000259" key="6">
    <source>
        <dbReference type="Pfam" id="PF00389"/>
    </source>
</evidence>
<protein>
    <submittedName>
        <fullName evidence="8">Phosphoglycerate dehydrogenase</fullName>
    </submittedName>
</protein>
<dbReference type="SUPFAM" id="SSF52283">
    <property type="entry name" value="Formate/glycerate dehydrogenase catalytic domain-like"/>
    <property type="match status" value="1"/>
</dbReference>
<evidence type="ECO:0000313" key="9">
    <source>
        <dbReference type="Proteomes" id="UP000782610"/>
    </source>
</evidence>
<dbReference type="SUPFAM" id="SSF51735">
    <property type="entry name" value="NAD(P)-binding Rossmann-fold domains"/>
    <property type="match status" value="1"/>
</dbReference>
<dbReference type="InterPro" id="IPR029752">
    <property type="entry name" value="D-isomer_DH_CS1"/>
</dbReference>
<name>A0A933L584_9HYPH</name>
<evidence type="ECO:0000256" key="1">
    <source>
        <dbReference type="ARBA" id="ARBA00005854"/>
    </source>
</evidence>
<dbReference type="InterPro" id="IPR006139">
    <property type="entry name" value="D-isomer_2_OHA_DH_cat_dom"/>
</dbReference>
<dbReference type="GO" id="GO:0051287">
    <property type="term" value="F:NAD binding"/>
    <property type="evidence" value="ECO:0007669"/>
    <property type="project" value="InterPro"/>
</dbReference>
<proteinExistence type="inferred from homology"/>
<gene>
    <name evidence="8" type="ORF">HY834_16165</name>
</gene>
<dbReference type="EMBL" id="JACRAF010000050">
    <property type="protein sequence ID" value="MBI4923277.1"/>
    <property type="molecule type" value="Genomic_DNA"/>
</dbReference>
<dbReference type="Pfam" id="PF00389">
    <property type="entry name" value="2-Hacid_dh"/>
    <property type="match status" value="1"/>
</dbReference>
<keyword evidence="2" id="KW-0028">Amino-acid biosynthesis</keyword>
<evidence type="ECO:0000256" key="3">
    <source>
        <dbReference type="ARBA" id="ARBA00023002"/>
    </source>
</evidence>
<dbReference type="InterPro" id="IPR006140">
    <property type="entry name" value="D-isomer_DH_NAD-bd"/>
</dbReference>